<feature type="transmembrane region" description="Helical" evidence="9">
    <location>
        <begin position="651"/>
        <end position="674"/>
    </location>
</feature>
<organism evidence="11 12">
    <name type="scientific">Galendromus occidentalis</name>
    <name type="common">western predatory mite</name>
    <dbReference type="NCBI Taxonomy" id="34638"/>
    <lineage>
        <taxon>Eukaryota</taxon>
        <taxon>Metazoa</taxon>
        <taxon>Ecdysozoa</taxon>
        <taxon>Arthropoda</taxon>
        <taxon>Chelicerata</taxon>
        <taxon>Arachnida</taxon>
        <taxon>Acari</taxon>
        <taxon>Parasitiformes</taxon>
        <taxon>Mesostigmata</taxon>
        <taxon>Gamasina</taxon>
        <taxon>Phytoseioidea</taxon>
        <taxon>Phytoseiidae</taxon>
        <taxon>Typhlodrominae</taxon>
        <taxon>Galendromus</taxon>
    </lineage>
</organism>
<feature type="transmembrane region" description="Helical" evidence="9">
    <location>
        <begin position="745"/>
        <end position="764"/>
    </location>
</feature>
<dbReference type="InterPro" id="IPR006202">
    <property type="entry name" value="Neur_chan_lig-bd"/>
</dbReference>
<dbReference type="Gene3D" id="3.30.200.20">
    <property type="entry name" value="Phosphorylase Kinase, domain 1"/>
    <property type="match status" value="1"/>
</dbReference>
<dbReference type="GO" id="GO:0016020">
    <property type="term" value="C:membrane"/>
    <property type="evidence" value="ECO:0007669"/>
    <property type="project" value="UniProtKB-SubCell"/>
</dbReference>
<dbReference type="Gene3D" id="1.20.58.390">
    <property type="entry name" value="Neurotransmitter-gated ion-channel transmembrane domain"/>
    <property type="match status" value="1"/>
</dbReference>
<keyword evidence="5 8" id="KW-0547">Nucleotide-binding</keyword>
<dbReference type="GO" id="GO:0005524">
    <property type="term" value="F:ATP binding"/>
    <property type="evidence" value="ECO:0007669"/>
    <property type="project" value="UniProtKB-UniRule"/>
</dbReference>
<dbReference type="InterPro" id="IPR017441">
    <property type="entry name" value="Protein_kinase_ATP_BS"/>
</dbReference>
<dbReference type="GO" id="GO:0005634">
    <property type="term" value="C:nucleus"/>
    <property type="evidence" value="ECO:0007669"/>
    <property type="project" value="TreeGrafter"/>
</dbReference>
<dbReference type="PANTHER" id="PTHR24057">
    <property type="entry name" value="GLYCOGEN SYNTHASE KINASE-3 ALPHA"/>
    <property type="match status" value="1"/>
</dbReference>
<sequence length="766" mass="88216">MSPKYKVVNAVSAKTGKKVKLKYVVEQVLGVGSFGQVFRVRTSGGAVYAFKEQELSPRTRFREISMSLVMKHPNLVRLFYYKLKRDRYCLSFMDYLPSNLSQVVQKYSERGESIPRTKQSVYMFQLLRGLAFMHRRDIAHRDLKPENIVVNDEICELKICDFGSAKVINDGCRNQPYICSRWYRAPELLMGSRNYSVNVDLWSAGCILLELVKLRVCFNGTDSLDQLTRYVTKLGPPSPLDLEAIEPETNVSFLQDMSSDDSTEQVNASSVGDSVTYELSRSLLQYNPHNRISAWDALFHRFFTKVHSHLSSSDVKKFLAWTKEEEKLLQSSGEITNGAAYFETLSNNVKWDEVRVTDGIQCLFPETERLDVEVYIAVMNLGELDIKKSSFTIDMLLFAKWTESTQSCREDLTRLHGVGLVPEDSNVSHFSGNIMQFIWTPCFQISEAEKMTVSDEVNPTVAVTIDHSSLNRKGCSYSMKLRQQGTINCKTDFDNYPFDVQTCPLTISSYTEDDTRLKLTWKVNRGDAADNRNNLLKMLEYRVEFHQYEDSGVHWSFPPDWTTLQGSALFHRFQGVRLEIKFHRLLTNMFYNAYLPCILLAIVGVTSLFMNIRSFSERIILITSVLLSFYTIYGSLSVGLPRANIMTYLDQFLLCDMVFMILVTLEPIAVHWYLCRLRRIASKRATERFEREKPAFFIVTPLRETIVGNLKRTESKSEGAKSFFRSHGQPDEDQIQREARRFDSLLKYPLIVVMISYLIVHFVGTY</sequence>
<dbReference type="GO" id="GO:0030154">
    <property type="term" value="P:cell differentiation"/>
    <property type="evidence" value="ECO:0007669"/>
    <property type="project" value="TreeGrafter"/>
</dbReference>
<keyword evidence="9" id="KW-1133">Transmembrane helix</keyword>
<protein>
    <submittedName>
        <fullName evidence="12">Microtubule-associated serine/threonine-protein kinase 4-like</fullName>
    </submittedName>
</protein>
<dbReference type="GeneID" id="108863757"/>
<keyword evidence="4" id="KW-0808">Transferase</keyword>
<evidence type="ECO:0000256" key="3">
    <source>
        <dbReference type="ARBA" id="ARBA00022527"/>
    </source>
</evidence>
<dbReference type="InterPro" id="IPR050591">
    <property type="entry name" value="GSK-3"/>
</dbReference>
<reference evidence="12" key="1">
    <citation type="submission" date="2025-08" db="UniProtKB">
        <authorList>
            <consortium name="RefSeq"/>
        </authorList>
    </citation>
    <scope>IDENTIFICATION</scope>
</reference>
<dbReference type="GO" id="GO:0005737">
    <property type="term" value="C:cytoplasm"/>
    <property type="evidence" value="ECO:0007669"/>
    <property type="project" value="TreeGrafter"/>
</dbReference>
<keyword evidence="9" id="KW-0472">Membrane</keyword>
<feature type="transmembrane region" description="Helical" evidence="9">
    <location>
        <begin position="593"/>
        <end position="612"/>
    </location>
</feature>
<keyword evidence="11" id="KW-1185">Reference proteome</keyword>
<dbReference type="InterPro" id="IPR008271">
    <property type="entry name" value="Ser/Thr_kinase_AS"/>
</dbReference>
<dbReference type="AlphaFoldDB" id="A0AAJ7P8Y6"/>
<dbReference type="Proteomes" id="UP000694867">
    <property type="component" value="Unplaced"/>
</dbReference>
<evidence type="ECO:0000256" key="1">
    <source>
        <dbReference type="ARBA" id="ARBA00004141"/>
    </source>
</evidence>
<dbReference type="GO" id="GO:0004674">
    <property type="term" value="F:protein serine/threonine kinase activity"/>
    <property type="evidence" value="ECO:0007669"/>
    <property type="project" value="UniProtKB-KW"/>
</dbReference>
<dbReference type="SUPFAM" id="SSF63712">
    <property type="entry name" value="Nicotinic receptor ligand binding domain-like"/>
    <property type="match status" value="1"/>
</dbReference>
<dbReference type="RefSeq" id="XP_018493816.1">
    <property type="nucleotide sequence ID" value="XM_018638300.1"/>
</dbReference>
<evidence type="ECO:0000256" key="9">
    <source>
        <dbReference type="SAM" id="Phobius"/>
    </source>
</evidence>
<feature type="transmembrane region" description="Helical" evidence="9">
    <location>
        <begin position="619"/>
        <end position="639"/>
    </location>
</feature>
<dbReference type="PROSITE" id="PS00107">
    <property type="entry name" value="PROTEIN_KINASE_ATP"/>
    <property type="match status" value="1"/>
</dbReference>
<comment type="similarity">
    <text evidence="2">Belongs to the protein kinase superfamily. CMGC Ser/Thr protein kinase family. GSK-3 subfamily.</text>
</comment>
<evidence type="ECO:0000256" key="7">
    <source>
        <dbReference type="ARBA" id="ARBA00022840"/>
    </source>
</evidence>
<evidence type="ECO:0000256" key="8">
    <source>
        <dbReference type="PROSITE-ProRule" id="PRU10141"/>
    </source>
</evidence>
<dbReference type="Pfam" id="PF00069">
    <property type="entry name" value="Pkinase"/>
    <property type="match status" value="1"/>
</dbReference>
<keyword evidence="9" id="KW-0812">Transmembrane</keyword>
<name>A0AAJ7P8Y6_9ACAR</name>
<evidence type="ECO:0000256" key="6">
    <source>
        <dbReference type="ARBA" id="ARBA00022777"/>
    </source>
</evidence>
<dbReference type="InterPro" id="IPR006029">
    <property type="entry name" value="Neurotrans-gated_channel_TM"/>
</dbReference>
<evidence type="ECO:0000313" key="12">
    <source>
        <dbReference type="RefSeq" id="XP_018493816.1"/>
    </source>
</evidence>
<feature type="binding site" evidence="8">
    <location>
        <position position="51"/>
    </location>
    <ligand>
        <name>ATP</name>
        <dbReference type="ChEBI" id="CHEBI:30616"/>
    </ligand>
</feature>
<dbReference type="Pfam" id="PF02931">
    <property type="entry name" value="Neur_chan_LBD"/>
    <property type="match status" value="1"/>
</dbReference>
<dbReference type="GO" id="GO:0007165">
    <property type="term" value="P:signal transduction"/>
    <property type="evidence" value="ECO:0007669"/>
    <property type="project" value="TreeGrafter"/>
</dbReference>
<gene>
    <name evidence="12" type="primary">LOC108863757</name>
</gene>
<dbReference type="PROSITE" id="PS00108">
    <property type="entry name" value="PROTEIN_KINASE_ST"/>
    <property type="match status" value="1"/>
</dbReference>
<dbReference type="KEGG" id="goe:108863757"/>
<dbReference type="InterPro" id="IPR036719">
    <property type="entry name" value="Neuro-gated_channel_TM_sf"/>
</dbReference>
<evidence type="ECO:0000256" key="2">
    <source>
        <dbReference type="ARBA" id="ARBA00005527"/>
    </source>
</evidence>
<proteinExistence type="inferred from homology"/>
<dbReference type="InterPro" id="IPR036734">
    <property type="entry name" value="Neur_chan_lig-bd_sf"/>
</dbReference>
<dbReference type="SUPFAM" id="SSF56112">
    <property type="entry name" value="Protein kinase-like (PK-like)"/>
    <property type="match status" value="1"/>
</dbReference>
<dbReference type="Gene3D" id="2.70.170.10">
    <property type="entry name" value="Neurotransmitter-gated ion-channel ligand-binding domain"/>
    <property type="match status" value="1"/>
</dbReference>
<keyword evidence="3" id="KW-0723">Serine/threonine-protein kinase</keyword>
<evidence type="ECO:0000313" key="11">
    <source>
        <dbReference type="Proteomes" id="UP000694867"/>
    </source>
</evidence>
<keyword evidence="6" id="KW-0418">Kinase</keyword>
<dbReference type="PANTHER" id="PTHR24057:SF0">
    <property type="entry name" value="PROTEIN KINASE SHAGGY-RELATED"/>
    <property type="match status" value="1"/>
</dbReference>
<dbReference type="GO" id="GO:0005230">
    <property type="term" value="F:extracellular ligand-gated monoatomic ion channel activity"/>
    <property type="evidence" value="ECO:0007669"/>
    <property type="project" value="InterPro"/>
</dbReference>
<accession>A0AAJ7P8Y6</accession>
<dbReference type="FunFam" id="1.10.510.10:FF:000624">
    <property type="entry name" value="Mitogen-activated protein kinase"/>
    <property type="match status" value="1"/>
</dbReference>
<evidence type="ECO:0000256" key="5">
    <source>
        <dbReference type="ARBA" id="ARBA00022741"/>
    </source>
</evidence>
<dbReference type="InterPro" id="IPR011009">
    <property type="entry name" value="Kinase-like_dom_sf"/>
</dbReference>
<evidence type="ECO:0000259" key="10">
    <source>
        <dbReference type="PROSITE" id="PS50011"/>
    </source>
</evidence>
<dbReference type="InterPro" id="IPR000719">
    <property type="entry name" value="Prot_kinase_dom"/>
</dbReference>
<dbReference type="InterPro" id="IPR038050">
    <property type="entry name" value="Neuro_actylchol_rec"/>
</dbReference>
<keyword evidence="7 8" id="KW-0067">ATP-binding</keyword>
<dbReference type="PROSITE" id="PS50011">
    <property type="entry name" value="PROTEIN_KINASE_DOM"/>
    <property type="match status" value="1"/>
</dbReference>
<dbReference type="SMART" id="SM00220">
    <property type="entry name" value="S_TKc"/>
    <property type="match status" value="1"/>
</dbReference>
<dbReference type="SUPFAM" id="SSF90112">
    <property type="entry name" value="Neurotransmitter-gated ion-channel transmembrane pore"/>
    <property type="match status" value="1"/>
</dbReference>
<dbReference type="Gene3D" id="1.10.510.10">
    <property type="entry name" value="Transferase(Phosphotransferase) domain 1"/>
    <property type="match status" value="1"/>
</dbReference>
<evidence type="ECO:0000256" key="4">
    <source>
        <dbReference type="ARBA" id="ARBA00022679"/>
    </source>
</evidence>
<feature type="domain" description="Protein kinase" evidence="10">
    <location>
        <begin position="23"/>
        <end position="303"/>
    </location>
</feature>
<comment type="subcellular location">
    <subcellularLocation>
        <location evidence="1">Membrane</location>
        <topology evidence="1">Multi-pass membrane protein</topology>
    </subcellularLocation>
</comment>
<dbReference type="Pfam" id="PF02932">
    <property type="entry name" value="Neur_chan_memb"/>
    <property type="match status" value="1"/>
</dbReference>